<comment type="caution">
    <text evidence="4">The sequence shown here is derived from an EMBL/GenBank/DDBJ whole genome shotgun (WGS) entry which is preliminary data.</text>
</comment>
<name>A0ABV5X4V5_9MICO</name>
<dbReference type="PROSITE" id="PS50977">
    <property type="entry name" value="HTH_TETR_2"/>
    <property type="match status" value="1"/>
</dbReference>
<evidence type="ECO:0000313" key="5">
    <source>
        <dbReference type="Proteomes" id="UP001589707"/>
    </source>
</evidence>
<evidence type="ECO:0000256" key="2">
    <source>
        <dbReference type="PROSITE-ProRule" id="PRU00335"/>
    </source>
</evidence>
<dbReference type="Pfam" id="PF00440">
    <property type="entry name" value="TetR_N"/>
    <property type="match status" value="1"/>
</dbReference>
<accession>A0ABV5X4V5</accession>
<proteinExistence type="predicted"/>
<dbReference type="SUPFAM" id="SSF46689">
    <property type="entry name" value="Homeodomain-like"/>
    <property type="match status" value="1"/>
</dbReference>
<protein>
    <submittedName>
        <fullName evidence="4">TetR/AcrR family transcriptional regulator</fullName>
    </submittedName>
</protein>
<dbReference type="InterPro" id="IPR036271">
    <property type="entry name" value="Tet_transcr_reg_TetR-rel_C_sf"/>
</dbReference>
<evidence type="ECO:0000256" key="1">
    <source>
        <dbReference type="ARBA" id="ARBA00023125"/>
    </source>
</evidence>
<dbReference type="Proteomes" id="UP001589707">
    <property type="component" value="Unassembled WGS sequence"/>
</dbReference>
<organism evidence="4 5">
    <name type="scientific">Brevibacterium otitidis</name>
    <dbReference type="NCBI Taxonomy" id="53364"/>
    <lineage>
        <taxon>Bacteria</taxon>
        <taxon>Bacillati</taxon>
        <taxon>Actinomycetota</taxon>
        <taxon>Actinomycetes</taxon>
        <taxon>Micrococcales</taxon>
        <taxon>Brevibacteriaceae</taxon>
        <taxon>Brevibacterium</taxon>
    </lineage>
</organism>
<keyword evidence="1 2" id="KW-0238">DNA-binding</keyword>
<dbReference type="InterPro" id="IPR001647">
    <property type="entry name" value="HTH_TetR"/>
</dbReference>
<evidence type="ECO:0000313" key="4">
    <source>
        <dbReference type="EMBL" id="MFB9777490.1"/>
    </source>
</evidence>
<gene>
    <name evidence="4" type="ORF">ACFFN1_14010</name>
</gene>
<feature type="domain" description="HTH tetR-type" evidence="3">
    <location>
        <begin position="26"/>
        <end position="86"/>
    </location>
</feature>
<sequence>MVAHRRCCTTEETKIRKASESSYHLGLTPESIIDAAADASRGSGLEAWSLRDLARRLDVAPSVVYHHVGGKDLLRRYVVERVLGMISFPTETRPWREWFRAALYPARPVLATYPGTARWLLLHGPVFASMAPVVDAGVASLDEAGFGKGAARAYASLFNTAMMTIAAADDRLQHEDENVRDHALVMREVSNLADDSPGISRLTRDMASQFMGSPESASAARDDYYRFILERLMDGLDNTLTN</sequence>
<dbReference type="SUPFAM" id="SSF48498">
    <property type="entry name" value="Tetracyclin repressor-like, C-terminal domain"/>
    <property type="match status" value="1"/>
</dbReference>
<dbReference type="Gene3D" id="1.10.357.10">
    <property type="entry name" value="Tetracycline Repressor, domain 2"/>
    <property type="match status" value="1"/>
</dbReference>
<reference evidence="4 5" key="1">
    <citation type="submission" date="2024-09" db="EMBL/GenBank/DDBJ databases">
        <authorList>
            <person name="Sun Q."/>
            <person name="Mori K."/>
        </authorList>
    </citation>
    <scope>NUCLEOTIDE SEQUENCE [LARGE SCALE GENOMIC DNA]</scope>
    <source>
        <strain evidence="4 5">JCM 11683</strain>
    </source>
</reference>
<keyword evidence="5" id="KW-1185">Reference proteome</keyword>
<evidence type="ECO:0000259" key="3">
    <source>
        <dbReference type="PROSITE" id="PS50977"/>
    </source>
</evidence>
<dbReference type="RefSeq" id="WP_376841457.1">
    <property type="nucleotide sequence ID" value="NZ_JBHMAU010000117.1"/>
</dbReference>
<feature type="DNA-binding region" description="H-T-H motif" evidence="2">
    <location>
        <begin position="49"/>
        <end position="68"/>
    </location>
</feature>
<dbReference type="EMBL" id="JBHMAU010000117">
    <property type="protein sequence ID" value="MFB9777490.1"/>
    <property type="molecule type" value="Genomic_DNA"/>
</dbReference>
<dbReference type="InterPro" id="IPR009057">
    <property type="entry name" value="Homeodomain-like_sf"/>
</dbReference>